<name>A0ABU6VRL8_9FABA</name>
<dbReference type="EMBL" id="JASCZI010152076">
    <property type="protein sequence ID" value="MED6175345.1"/>
    <property type="molecule type" value="Genomic_DNA"/>
</dbReference>
<reference evidence="2 3" key="1">
    <citation type="journal article" date="2023" name="Plants (Basel)">
        <title>Bridging the Gap: Combining Genomics and Transcriptomics Approaches to Understand Stylosanthes scabra, an Orphan Legume from the Brazilian Caatinga.</title>
        <authorList>
            <person name="Ferreira-Neto J.R.C."/>
            <person name="da Silva M.D."/>
            <person name="Binneck E."/>
            <person name="de Melo N.F."/>
            <person name="da Silva R.H."/>
            <person name="de Melo A.L.T.M."/>
            <person name="Pandolfi V."/>
            <person name="Bustamante F.O."/>
            <person name="Brasileiro-Vidal A.C."/>
            <person name="Benko-Iseppon A.M."/>
        </authorList>
    </citation>
    <scope>NUCLEOTIDE SEQUENCE [LARGE SCALE GENOMIC DNA]</scope>
    <source>
        <tissue evidence="2">Leaves</tissue>
    </source>
</reference>
<feature type="compositionally biased region" description="Basic and acidic residues" evidence="1">
    <location>
        <begin position="88"/>
        <end position="98"/>
    </location>
</feature>
<evidence type="ECO:0000256" key="1">
    <source>
        <dbReference type="SAM" id="MobiDB-lite"/>
    </source>
</evidence>
<comment type="caution">
    <text evidence="2">The sequence shown here is derived from an EMBL/GenBank/DDBJ whole genome shotgun (WGS) entry which is preliminary data.</text>
</comment>
<keyword evidence="3" id="KW-1185">Reference proteome</keyword>
<proteinExistence type="predicted"/>
<sequence length="109" mass="12282">MGWPKICLSKLGKAGELTLRVHDEQVIFNVFKAMQHPNEAESYMRIDVIDSLIQDAIEEENSGNIEELLQAKIEEEHHEEASESLPTKPEKIIEDKPSKIGAQTTSSHT</sequence>
<dbReference type="Proteomes" id="UP001341840">
    <property type="component" value="Unassembled WGS sequence"/>
</dbReference>
<evidence type="ECO:0000313" key="2">
    <source>
        <dbReference type="EMBL" id="MED6175345.1"/>
    </source>
</evidence>
<evidence type="ECO:0000313" key="3">
    <source>
        <dbReference type="Proteomes" id="UP001341840"/>
    </source>
</evidence>
<organism evidence="2 3">
    <name type="scientific">Stylosanthes scabra</name>
    <dbReference type="NCBI Taxonomy" id="79078"/>
    <lineage>
        <taxon>Eukaryota</taxon>
        <taxon>Viridiplantae</taxon>
        <taxon>Streptophyta</taxon>
        <taxon>Embryophyta</taxon>
        <taxon>Tracheophyta</taxon>
        <taxon>Spermatophyta</taxon>
        <taxon>Magnoliopsida</taxon>
        <taxon>eudicotyledons</taxon>
        <taxon>Gunneridae</taxon>
        <taxon>Pentapetalae</taxon>
        <taxon>rosids</taxon>
        <taxon>fabids</taxon>
        <taxon>Fabales</taxon>
        <taxon>Fabaceae</taxon>
        <taxon>Papilionoideae</taxon>
        <taxon>50 kb inversion clade</taxon>
        <taxon>dalbergioids sensu lato</taxon>
        <taxon>Dalbergieae</taxon>
        <taxon>Pterocarpus clade</taxon>
        <taxon>Stylosanthes</taxon>
    </lineage>
</organism>
<gene>
    <name evidence="2" type="ORF">PIB30_077437</name>
</gene>
<feature type="region of interest" description="Disordered" evidence="1">
    <location>
        <begin position="74"/>
        <end position="109"/>
    </location>
</feature>
<protein>
    <submittedName>
        <fullName evidence="2">Uncharacterized protein</fullName>
    </submittedName>
</protein>
<accession>A0ABU6VRL8</accession>